<keyword evidence="3" id="KW-1003">Cell membrane</keyword>
<feature type="transmembrane region" description="Helical" evidence="7">
    <location>
        <begin position="206"/>
        <end position="225"/>
    </location>
</feature>
<comment type="caution">
    <text evidence="9">The sequence shown here is derived from an EMBL/GenBank/DDBJ whole genome shotgun (WGS) entry which is preliminary data.</text>
</comment>
<gene>
    <name evidence="9" type="ORF">PAF17_14325</name>
</gene>
<keyword evidence="10" id="KW-1185">Reference proteome</keyword>
<accession>A0ABT4ZH39</accession>
<evidence type="ECO:0000259" key="8">
    <source>
        <dbReference type="PROSITE" id="PS50928"/>
    </source>
</evidence>
<dbReference type="PROSITE" id="PS50928">
    <property type="entry name" value="ABC_TM1"/>
    <property type="match status" value="1"/>
</dbReference>
<evidence type="ECO:0000256" key="1">
    <source>
        <dbReference type="ARBA" id="ARBA00004651"/>
    </source>
</evidence>
<evidence type="ECO:0000256" key="5">
    <source>
        <dbReference type="ARBA" id="ARBA00022989"/>
    </source>
</evidence>
<feature type="transmembrane region" description="Helical" evidence="7">
    <location>
        <begin position="237"/>
        <end position="255"/>
    </location>
</feature>
<feature type="transmembrane region" description="Helical" evidence="7">
    <location>
        <begin position="20"/>
        <end position="43"/>
    </location>
</feature>
<organism evidence="9 10">
    <name type="scientific">Paracoccus onchidii</name>
    <dbReference type="NCBI Taxonomy" id="3017813"/>
    <lineage>
        <taxon>Bacteria</taxon>
        <taxon>Pseudomonadati</taxon>
        <taxon>Pseudomonadota</taxon>
        <taxon>Alphaproteobacteria</taxon>
        <taxon>Rhodobacterales</taxon>
        <taxon>Paracoccaceae</taxon>
        <taxon>Paracoccus</taxon>
    </lineage>
</organism>
<dbReference type="PANTHER" id="PTHR30151:SF0">
    <property type="entry name" value="ABC TRANSPORTER PERMEASE PROTEIN MJ0413-RELATED"/>
    <property type="match status" value="1"/>
</dbReference>
<feature type="transmembrane region" description="Helical" evidence="7">
    <location>
        <begin position="141"/>
        <end position="160"/>
    </location>
</feature>
<comment type="similarity">
    <text evidence="7">Belongs to the binding-protein-dependent transport system permease family.</text>
</comment>
<feature type="transmembrane region" description="Helical" evidence="7">
    <location>
        <begin position="116"/>
        <end position="135"/>
    </location>
</feature>
<proteinExistence type="inferred from homology"/>
<dbReference type="EMBL" id="JAQBIE010000019">
    <property type="protein sequence ID" value="MDB6178672.1"/>
    <property type="molecule type" value="Genomic_DNA"/>
</dbReference>
<dbReference type="CDD" id="cd06261">
    <property type="entry name" value="TM_PBP2"/>
    <property type="match status" value="1"/>
</dbReference>
<dbReference type="SUPFAM" id="SSF161098">
    <property type="entry name" value="MetI-like"/>
    <property type="match status" value="1"/>
</dbReference>
<evidence type="ECO:0000256" key="6">
    <source>
        <dbReference type="ARBA" id="ARBA00023136"/>
    </source>
</evidence>
<evidence type="ECO:0000313" key="10">
    <source>
        <dbReference type="Proteomes" id="UP001165641"/>
    </source>
</evidence>
<name>A0ABT4ZH39_9RHOB</name>
<evidence type="ECO:0000256" key="4">
    <source>
        <dbReference type="ARBA" id="ARBA00022692"/>
    </source>
</evidence>
<dbReference type="Proteomes" id="UP001165641">
    <property type="component" value="Unassembled WGS sequence"/>
</dbReference>
<dbReference type="Pfam" id="PF00528">
    <property type="entry name" value="BPD_transp_1"/>
    <property type="match status" value="1"/>
</dbReference>
<feature type="transmembrane region" description="Helical" evidence="7">
    <location>
        <begin position="181"/>
        <end position="200"/>
    </location>
</feature>
<dbReference type="Gene3D" id="1.10.3720.10">
    <property type="entry name" value="MetI-like"/>
    <property type="match status" value="1"/>
</dbReference>
<comment type="subcellular location">
    <subcellularLocation>
        <location evidence="1 7">Cell membrane</location>
        <topology evidence="1 7">Multi-pass membrane protein</topology>
    </subcellularLocation>
</comment>
<keyword evidence="6 7" id="KW-0472">Membrane</keyword>
<evidence type="ECO:0000313" key="9">
    <source>
        <dbReference type="EMBL" id="MDB6178672.1"/>
    </source>
</evidence>
<sequence length="274" mass="29135">MRINFLNRTRSSDSSRLPLIYGAGSLLVLLILWTLSTSVLGWIDPMTLPSPAEVVARFGNLIVEPFSGSTLAGHVGASLYRWALGVGAAVLLGVPVGILFAWLPGFRAVFNPIFEVLRYIPPFAWVPIAILWFGASTATQAMVVFIAAFPACVINAQLGVQQVDPILVRAARVLGAGQGAMLRRVVVPVAAPAIFTGLRIAISNGWMALVGAELVVGKVGLGFLISQGQNNDSVSTIFVGIIAIGSLGVIIDTLLQRSETVLLPWRKPRAQRDG</sequence>
<evidence type="ECO:0000256" key="3">
    <source>
        <dbReference type="ARBA" id="ARBA00022475"/>
    </source>
</evidence>
<evidence type="ECO:0000256" key="2">
    <source>
        <dbReference type="ARBA" id="ARBA00022448"/>
    </source>
</evidence>
<keyword evidence="2 7" id="KW-0813">Transport</keyword>
<reference evidence="9" key="1">
    <citation type="submission" date="2022-12" db="EMBL/GenBank/DDBJ databases">
        <title>Paracoccus onchidii sp. nov., isolated from a marine invertebrate from the South China Sea.</title>
        <authorList>
            <person name="Xu S."/>
            <person name="Liu Z."/>
            <person name="Xu Y."/>
        </authorList>
    </citation>
    <scope>NUCLEOTIDE SEQUENCE</scope>
    <source>
        <strain evidence="9">Z330</strain>
    </source>
</reference>
<keyword evidence="5 7" id="KW-1133">Transmembrane helix</keyword>
<feature type="domain" description="ABC transmembrane type-1" evidence="8">
    <location>
        <begin position="75"/>
        <end position="255"/>
    </location>
</feature>
<evidence type="ECO:0000256" key="7">
    <source>
        <dbReference type="RuleBase" id="RU363032"/>
    </source>
</evidence>
<dbReference type="PANTHER" id="PTHR30151">
    <property type="entry name" value="ALKANE SULFONATE ABC TRANSPORTER-RELATED, MEMBRANE SUBUNIT"/>
    <property type="match status" value="1"/>
</dbReference>
<feature type="transmembrane region" description="Helical" evidence="7">
    <location>
        <begin position="79"/>
        <end position="104"/>
    </location>
</feature>
<dbReference type="InterPro" id="IPR035906">
    <property type="entry name" value="MetI-like_sf"/>
</dbReference>
<dbReference type="InterPro" id="IPR000515">
    <property type="entry name" value="MetI-like"/>
</dbReference>
<dbReference type="RefSeq" id="WP_271889788.1">
    <property type="nucleotide sequence ID" value="NZ_JAQBIE010000019.1"/>
</dbReference>
<keyword evidence="4 7" id="KW-0812">Transmembrane</keyword>
<protein>
    <submittedName>
        <fullName evidence="9">ABC transporter permease</fullName>
    </submittedName>
</protein>